<accession>Q12M34</accession>
<gene>
    <name evidence="1" type="ordered locus">Sden_2212</name>
</gene>
<keyword evidence="2" id="KW-1185">Reference proteome</keyword>
<evidence type="ECO:0000313" key="2">
    <source>
        <dbReference type="Proteomes" id="UP000001982"/>
    </source>
</evidence>
<organism evidence="1 2">
    <name type="scientific">Shewanella denitrificans (strain OS217 / ATCC BAA-1090 / DSM 15013)</name>
    <dbReference type="NCBI Taxonomy" id="318161"/>
    <lineage>
        <taxon>Bacteria</taxon>
        <taxon>Pseudomonadati</taxon>
        <taxon>Pseudomonadota</taxon>
        <taxon>Gammaproteobacteria</taxon>
        <taxon>Alteromonadales</taxon>
        <taxon>Shewanellaceae</taxon>
        <taxon>Shewanella</taxon>
    </lineage>
</organism>
<protein>
    <submittedName>
        <fullName evidence="1">Uncharacterized protein</fullName>
    </submittedName>
</protein>
<reference evidence="1 2" key="1">
    <citation type="submission" date="2006-03" db="EMBL/GenBank/DDBJ databases">
        <title>Complete sequence of Shewanella denitrificans OS217.</title>
        <authorList>
            <consortium name="US DOE Joint Genome Institute"/>
            <person name="Copeland A."/>
            <person name="Lucas S."/>
            <person name="Lapidus A."/>
            <person name="Barry K."/>
            <person name="Detter J.C."/>
            <person name="Glavina del Rio T."/>
            <person name="Hammon N."/>
            <person name="Israni S."/>
            <person name="Dalin E."/>
            <person name="Tice H."/>
            <person name="Pitluck S."/>
            <person name="Brettin T."/>
            <person name="Bruce D."/>
            <person name="Han C."/>
            <person name="Tapia R."/>
            <person name="Gilna P."/>
            <person name="Kiss H."/>
            <person name="Schmutz J."/>
            <person name="Larimer F."/>
            <person name="Land M."/>
            <person name="Hauser L."/>
            <person name="Kyrpides N."/>
            <person name="Lykidis A."/>
            <person name="Richardson P."/>
        </authorList>
    </citation>
    <scope>NUCLEOTIDE SEQUENCE [LARGE SCALE GENOMIC DNA]</scope>
    <source>
        <strain evidence="2">OS217 / ATCC BAA-1090 / DSM 15013</strain>
    </source>
</reference>
<sequence>MKNLRVESTSISWDFNEATVSIDEGYLIKGTQYVASEKLLLVLAGERGVAQNLLAYNEDGSLKFSLYPPKGFFCYFTDVNGIGVTCGYELNEIQNYHINFNKMSLEENGL</sequence>
<dbReference type="Proteomes" id="UP000001982">
    <property type="component" value="Chromosome"/>
</dbReference>
<dbReference type="HOGENOM" id="CLU_2169358_0_0_6"/>
<evidence type="ECO:0000313" key="1">
    <source>
        <dbReference type="EMBL" id="ABE55492.1"/>
    </source>
</evidence>
<dbReference type="RefSeq" id="WP_011496645.1">
    <property type="nucleotide sequence ID" value="NC_007954.1"/>
</dbReference>
<dbReference type="KEGG" id="sdn:Sden_2212"/>
<proteinExistence type="predicted"/>
<dbReference type="EMBL" id="CP000302">
    <property type="protein sequence ID" value="ABE55492.1"/>
    <property type="molecule type" value="Genomic_DNA"/>
</dbReference>
<dbReference type="AlphaFoldDB" id="Q12M34"/>
<name>Q12M34_SHEDO</name>